<comment type="caution">
    <text evidence="1">The sequence shown here is derived from an EMBL/GenBank/DDBJ whole genome shotgun (WGS) entry which is preliminary data.</text>
</comment>
<sequence length="430" mass="47713">MPSASLLEPAIYRWLDAVSASPATDTTALESSPRYHDSSAPRSTKRPRSADMDSGVGVVSDDQETPRPAKRRRDFDDTFHFSPTRSSRSESTASVTSHKSGRFSPVKQIHALKDLEQPVIFCDFNSVDADSEWPDVAAMRTAAQMIAEGVGILEYDNADVFNASIAELPHLDRMRLQRPCAKDASKALYGSTPAIRSIANIVNDAIALNTGAGGAEDEWNSDVQKPLLKLALATSRHANVLSLHSVQSARIDPPALSKNNLPGRIIDYVFCLKPDSTISNAYRTLRPLAANTNKSWNHVTTTARDLPFAIHIETKSPLKSWTDGKPQIGIWIDAWLRRCELLWKDGRAPTAVMAKDWPTLPVLISQGHEWHLLVVTKTIERVMIREQVMIGSTRNVCDALKVVALLHWLLNWAETVWRPWFLELIAGEEG</sequence>
<dbReference type="EMBL" id="MU006724">
    <property type="protein sequence ID" value="KAF2625644.1"/>
    <property type="molecule type" value="Genomic_DNA"/>
</dbReference>
<dbReference type="Proteomes" id="UP000799754">
    <property type="component" value="Unassembled WGS sequence"/>
</dbReference>
<reference evidence="1" key="1">
    <citation type="journal article" date="2020" name="Stud. Mycol.">
        <title>101 Dothideomycetes genomes: a test case for predicting lifestyles and emergence of pathogens.</title>
        <authorList>
            <person name="Haridas S."/>
            <person name="Albert R."/>
            <person name="Binder M."/>
            <person name="Bloem J."/>
            <person name="Labutti K."/>
            <person name="Salamov A."/>
            <person name="Andreopoulos B."/>
            <person name="Baker S."/>
            <person name="Barry K."/>
            <person name="Bills G."/>
            <person name="Bluhm B."/>
            <person name="Cannon C."/>
            <person name="Castanera R."/>
            <person name="Culley D."/>
            <person name="Daum C."/>
            <person name="Ezra D."/>
            <person name="Gonzalez J."/>
            <person name="Henrissat B."/>
            <person name="Kuo A."/>
            <person name="Liang C."/>
            <person name="Lipzen A."/>
            <person name="Lutzoni F."/>
            <person name="Magnuson J."/>
            <person name="Mondo S."/>
            <person name="Nolan M."/>
            <person name="Ohm R."/>
            <person name="Pangilinan J."/>
            <person name="Park H.-J."/>
            <person name="Ramirez L."/>
            <person name="Alfaro M."/>
            <person name="Sun H."/>
            <person name="Tritt A."/>
            <person name="Yoshinaga Y."/>
            <person name="Zwiers L.-H."/>
            <person name="Turgeon B."/>
            <person name="Goodwin S."/>
            <person name="Spatafora J."/>
            <person name="Crous P."/>
            <person name="Grigoriev I."/>
        </authorList>
    </citation>
    <scope>NUCLEOTIDE SEQUENCE</scope>
    <source>
        <strain evidence="1">CBS 525.71</strain>
    </source>
</reference>
<proteinExistence type="predicted"/>
<gene>
    <name evidence="1" type="ORF">BU25DRAFT_396335</name>
</gene>
<keyword evidence="2" id="KW-1185">Reference proteome</keyword>
<accession>A0ACB6RXI6</accession>
<protein>
    <submittedName>
        <fullName evidence="1">Uncharacterized protein</fullName>
    </submittedName>
</protein>
<evidence type="ECO:0000313" key="2">
    <source>
        <dbReference type="Proteomes" id="UP000799754"/>
    </source>
</evidence>
<evidence type="ECO:0000313" key="1">
    <source>
        <dbReference type="EMBL" id="KAF2625644.1"/>
    </source>
</evidence>
<organism evidence="1 2">
    <name type="scientific">Macroventuria anomochaeta</name>
    <dbReference type="NCBI Taxonomy" id="301207"/>
    <lineage>
        <taxon>Eukaryota</taxon>
        <taxon>Fungi</taxon>
        <taxon>Dikarya</taxon>
        <taxon>Ascomycota</taxon>
        <taxon>Pezizomycotina</taxon>
        <taxon>Dothideomycetes</taxon>
        <taxon>Pleosporomycetidae</taxon>
        <taxon>Pleosporales</taxon>
        <taxon>Pleosporineae</taxon>
        <taxon>Didymellaceae</taxon>
        <taxon>Macroventuria</taxon>
    </lineage>
</organism>
<name>A0ACB6RXI6_9PLEO</name>